<sequence>MIIYPEITSPSNTREDEEAKLNMNEPEPESDSDEDDATLPSEEHQIPIFHQEPLPTARRNRPSQQVEAQDAPMSVDPNPYNSLKYARNEEFNDLLESYRLPHQNLQSQAPTDKVNWGKSKKRLAEEDPGQEQGG</sequence>
<feature type="region of interest" description="Disordered" evidence="1">
    <location>
        <begin position="1"/>
        <end position="83"/>
    </location>
</feature>
<gene>
    <name evidence="2" type="ORF">ALECFALPRED_010348</name>
</gene>
<reference evidence="2" key="1">
    <citation type="submission" date="2021-03" db="EMBL/GenBank/DDBJ databases">
        <authorList>
            <person name="Tagirdzhanova G."/>
        </authorList>
    </citation>
    <scope>NUCLEOTIDE SEQUENCE</scope>
</reference>
<comment type="caution">
    <text evidence="2">The sequence shown here is derived from an EMBL/GenBank/DDBJ whole genome shotgun (WGS) entry which is preliminary data.</text>
</comment>
<feature type="region of interest" description="Disordered" evidence="1">
    <location>
        <begin position="99"/>
        <end position="134"/>
    </location>
</feature>
<dbReference type="Proteomes" id="UP000664203">
    <property type="component" value="Unassembled WGS sequence"/>
</dbReference>
<protein>
    <submittedName>
        <fullName evidence="2">Uncharacterized protein</fullName>
    </submittedName>
</protein>
<evidence type="ECO:0000313" key="3">
    <source>
        <dbReference type="Proteomes" id="UP000664203"/>
    </source>
</evidence>
<keyword evidence="3" id="KW-1185">Reference proteome</keyword>
<evidence type="ECO:0000313" key="2">
    <source>
        <dbReference type="EMBL" id="CAF9942977.1"/>
    </source>
</evidence>
<evidence type="ECO:0000256" key="1">
    <source>
        <dbReference type="SAM" id="MobiDB-lite"/>
    </source>
</evidence>
<feature type="compositionally biased region" description="Acidic residues" evidence="1">
    <location>
        <begin position="26"/>
        <end position="37"/>
    </location>
</feature>
<dbReference type="AlphaFoldDB" id="A0A8H3PK76"/>
<dbReference type="EMBL" id="CAJPDR010000853">
    <property type="protein sequence ID" value="CAF9942977.1"/>
    <property type="molecule type" value="Genomic_DNA"/>
</dbReference>
<accession>A0A8H3PK76</accession>
<organism evidence="2 3">
    <name type="scientific">Alectoria fallacina</name>
    <dbReference type="NCBI Taxonomy" id="1903189"/>
    <lineage>
        <taxon>Eukaryota</taxon>
        <taxon>Fungi</taxon>
        <taxon>Dikarya</taxon>
        <taxon>Ascomycota</taxon>
        <taxon>Pezizomycotina</taxon>
        <taxon>Lecanoromycetes</taxon>
        <taxon>OSLEUM clade</taxon>
        <taxon>Lecanoromycetidae</taxon>
        <taxon>Lecanorales</taxon>
        <taxon>Lecanorineae</taxon>
        <taxon>Parmeliaceae</taxon>
        <taxon>Alectoria</taxon>
    </lineage>
</organism>
<proteinExistence type="predicted"/>
<name>A0A8H3PK76_9LECA</name>